<organism evidence="1 2">
    <name type="scientific">Cucumis melo var. makuwa</name>
    <name type="common">Oriental melon</name>
    <dbReference type="NCBI Taxonomy" id="1194695"/>
    <lineage>
        <taxon>Eukaryota</taxon>
        <taxon>Viridiplantae</taxon>
        <taxon>Streptophyta</taxon>
        <taxon>Embryophyta</taxon>
        <taxon>Tracheophyta</taxon>
        <taxon>Spermatophyta</taxon>
        <taxon>Magnoliopsida</taxon>
        <taxon>eudicotyledons</taxon>
        <taxon>Gunneridae</taxon>
        <taxon>Pentapetalae</taxon>
        <taxon>rosids</taxon>
        <taxon>fabids</taxon>
        <taxon>Cucurbitales</taxon>
        <taxon>Cucurbitaceae</taxon>
        <taxon>Benincaseae</taxon>
        <taxon>Cucumis</taxon>
    </lineage>
</organism>
<sequence>MREGEREGSTAAAEGKGNAKVTIKGKYFHCNVDGHWKKNCPKYLTKKKEKEGDCSRYGYLYLMEHKFEALEKFKKYKSEVENLLSKKIKILRSDQGGEYMDLRFHDYMIEQ</sequence>
<dbReference type="InterPro" id="IPR012337">
    <property type="entry name" value="RNaseH-like_sf"/>
</dbReference>
<name>A0A5D3C733_CUCMM</name>
<dbReference type="PANTHER" id="PTHR42648">
    <property type="entry name" value="TRANSPOSASE, PUTATIVE-RELATED"/>
    <property type="match status" value="1"/>
</dbReference>
<evidence type="ECO:0000313" key="2">
    <source>
        <dbReference type="Proteomes" id="UP000321947"/>
    </source>
</evidence>
<dbReference type="InterPro" id="IPR039537">
    <property type="entry name" value="Retrotran_Ty1/copia-like"/>
</dbReference>
<protein>
    <submittedName>
        <fullName evidence="1">Gag/pol protein</fullName>
    </submittedName>
</protein>
<reference evidence="1 2" key="1">
    <citation type="submission" date="2019-08" db="EMBL/GenBank/DDBJ databases">
        <title>Draft genome sequences of two oriental melons (Cucumis melo L. var makuwa).</title>
        <authorList>
            <person name="Kwon S.-Y."/>
        </authorList>
    </citation>
    <scope>NUCLEOTIDE SEQUENCE [LARGE SCALE GENOMIC DNA]</scope>
    <source>
        <strain evidence="2">cv. Chang Bougi</strain>
        <tissue evidence="1">Leaf</tissue>
    </source>
</reference>
<proteinExistence type="predicted"/>
<dbReference type="Proteomes" id="UP000321947">
    <property type="component" value="Unassembled WGS sequence"/>
</dbReference>
<dbReference type="SUPFAM" id="SSF53098">
    <property type="entry name" value="Ribonuclease H-like"/>
    <property type="match status" value="1"/>
</dbReference>
<comment type="caution">
    <text evidence="1">The sequence shown here is derived from an EMBL/GenBank/DDBJ whole genome shotgun (WGS) entry which is preliminary data.</text>
</comment>
<evidence type="ECO:0000313" key="1">
    <source>
        <dbReference type="EMBL" id="TYK07737.1"/>
    </source>
</evidence>
<dbReference type="InterPro" id="IPR036875">
    <property type="entry name" value="Znf_CCHC_sf"/>
</dbReference>
<dbReference type="EMBL" id="SSTD01013081">
    <property type="protein sequence ID" value="TYK07737.1"/>
    <property type="molecule type" value="Genomic_DNA"/>
</dbReference>
<accession>A0A5D3C733</accession>
<dbReference type="SUPFAM" id="SSF57756">
    <property type="entry name" value="Retrovirus zinc finger-like domains"/>
    <property type="match status" value="1"/>
</dbReference>
<gene>
    <name evidence="1" type="ORF">E5676_scaffold1737G00060</name>
</gene>
<dbReference type="GO" id="GO:0008270">
    <property type="term" value="F:zinc ion binding"/>
    <property type="evidence" value="ECO:0007669"/>
    <property type="project" value="InterPro"/>
</dbReference>
<dbReference type="PANTHER" id="PTHR42648:SF27">
    <property type="entry name" value="RNA-DIRECTED DNA POLYMERASE"/>
    <property type="match status" value="1"/>
</dbReference>
<dbReference type="GO" id="GO:0003676">
    <property type="term" value="F:nucleic acid binding"/>
    <property type="evidence" value="ECO:0007669"/>
    <property type="project" value="InterPro"/>
</dbReference>
<dbReference type="AlphaFoldDB" id="A0A5D3C733"/>